<sequence>MTIPEMGGVVVGVSTRSGSPTALQWAADFAHERGLSLHAVMAWRPSRAPAAPAMRPPIPTVHGPADPKATADEKLRKYVAAALGEDNEVDCETLRGSPGPVLRRMSKNATLIVLGSPRDTNVSAHRIAAELVVQADCPVVVMPRLPRPAPSKAKVAGKKIASAAAKAAAGAGRPGRPPRPPGK</sequence>
<accession>A0A2T0ZVX8</accession>
<evidence type="ECO:0000256" key="1">
    <source>
        <dbReference type="SAM" id="MobiDB-lite"/>
    </source>
</evidence>
<dbReference type="RefSeq" id="WP_106350326.1">
    <property type="nucleotide sequence ID" value="NZ_PVUE01000017.1"/>
</dbReference>
<dbReference type="SUPFAM" id="SSF52402">
    <property type="entry name" value="Adenine nucleotide alpha hydrolases-like"/>
    <property type="match status" value="1"/>
</dbReference>
<proteinExistence type="predicted"/>
<dbReference type="AlphaFoldDB" id="A0A2T0ZVX8"/>
<dbReference type="EMBL" id="PVUE01000017">
    <property type="protein sequence ID" value="PRZ40454.1"/>
    <property type="molecule type" value="Genomic_DNA"/>
</dbReference>
<feature type="compositionally biased region" description="Low complexity" evidence="1">
    <location>
        <begin position="157"/>
        <end position="171"/>
    </location>
</feature>
<organism evidence="3 4">
    <name type="scientific">Antricoccus suffuscus</name>
    <dbReference type="NCBI Taxonomy" id="1629062"/>
    <lineage>
        <taxon>Bacteria</taxon>
        <taxon>Bacillati</taxon>
        <taxon>Actinomycetota</taxon>
        <taxon>Actinomycetes</taxon>
        <taxon>Geodermatophilales</taxon>
        <taxon>Antricoccaceae</taxon>
        <taxon>Antricoccus</taxon>
    </lineage>
</organism>
<name>A0A2T0ZVX8_9ACTN</name>
<dbReference type="Pfam" id="PF00582">
    <property type="entry name" value="Usp"/>
    <property type="match status" value="1"/>
</dbReference>
<dbReference type="InterPro" id="IPR014729">
    <property type="entry name" value="Rossmann-like_a/b/a_fold"/>
</dbReference>
<gene>
    <name evidence="3" type="ORF">CLV47_11792</name>
</gene>
<protein>
    <submittedName>
        <fullName evidence="3">Nucleotide-binding universal stress UspA family protein</fullName>
    </submittedName>
</protein>
<dbReference type="Gene3D" id="3.40.50.620">
    <property type="entry name" value="HUPs"/>
    <property type="match status" value="1"/>
</dbReference>
<evidence type="ECO:0000259" key="2">
    <source>
        <dbReference type="Pfam" id="PF00582"/>
    </source>
</evidence>
<evidence type="ECO:0000313" key="3">
    <source>
        <dbReference type="EMBL" id="PRZ40454.1"/>
    </source>
</evidence>
<comment type="caution">
    <text evidence="3">The sequence shown here is derived from an EMBL/GenBank/DDBJ whole genome shotgun (WGS) entry which is preliminary data.</text>
</comment>
<dbReference type="CDD" id="cd00293">
    <property type="entry name" value="USP-like"/>
    <property type="match status" value="1"/>
</dbReference>
<feature type="domain" description="UspA" evidence="2">
    <location>
        <begin position="9"/>
        <end position="142"/>
    </location>
</feature>
<dbReference type="OrthoDB" id="5196938at2"/>
<dbReference type="InterPro" id="IPR006016">
    <property type="entry name" value="UspA"/>
</dbReference>
<evidence type="ECO:0000313" key="4">
    <source>
        <dbReference type="Proteomes" id="UP000237752"/>
    </source>
</evidence>
<feature type="region of interest" description="Disordered" evidence="1">
    <location>
        <begin position="157"/>
        <end position="183"/>
    </location>
</feature>
<dbReference type="Proteomes" id="UP000237752">
    <property type="component" value="Unassembled WGS sequence"/>
</dbReference>
<reference evidence="3 4" key="1">
    <citation type="submission" date="2018-03" db="EMBL/GenBank/DDBJ databases">
        <title>Genomic Encyclopedia of Archaeal and Bacterial Type Strains, Phase II (KMG-II): from individual species to whole genera.</title>
        <authorList>
            <person name="Goeker M."/>
        </authorList>
    </citation>
    <scope>NUCLEOTIDE SEQUENCE [LARGE SCALE GENOMIC DNA]</scope>
    <source>
        <strain evidence="3 4">DSM 100065</strain>
    </source>
</reference>
<keyword evidence="4" id="KW-1185">Reference proteome</keyword>